<feature type="compositionally biased region" description="Polar residues" evidence="1">
    <location>
        <begin position="96"/>
        <end position="110"/>
    </location>
</feature>
<accession>A0A7C3EB41</accession>
<sequence>MRKAGDILSAFFDERLSKEGQTYSALFKSWHQIAGDQLSAHSRIVELDRNILFVEADHPGWIMILQSREQELLERVRRSFPELVINGVSFRLSKTRSPLQNKDLPNQSEKNIPKDTVQAGEDTIQDQEPREMDYERIQDPQFKEILMRLERSIKSRHT</sequence>
<evidence type="ECO:0000313" key="2">
    <source>
        <dbReference type="EMBL" id="HFH27894.1"/>
    </source>
</evidence>
<dbReference type="EMBL" id="DSVL01000001">
    <property type="protein sequence ID" value="HFH27894.1"/>
    <property type="molecule type" value="Genomic_DNA"/>
</dbReference>
<reference evidence="2" key="1">
    <citation type="journal article" date="2020" name="mSystems">
        <title>Genome- and Community-Level Interaction Insights into Carbon Utilization and Element Cycling Functions of Hydrothermarchaeota in Hydrothermal Sediment.</title>
        <authorList>
            <person name="Zhou Z."/>
            <person name="Liu Y."/>
            <person name="Xu W."/>
            <person name="Pan J."/>
            <person name="Luo Z.H."/>
            <person name="Li M."/>
        </authorList>
    </citation>
    <scope>NUCLEOTIDE SEQUENCE [LARGE SCALE GENOMIC DNA]</scope>
    <source>
        <strain evidence="2">SpSt-503</strain>
    </source>
</reference>
<organism evidence="2">
    <name type="scientific">Gracilinema caldarium</name>
    <dbReference type="NCBI Taxonomy" id="215591"/>
    <lineage>
        <taxon>Bacteria</taxon>
        <taxon>Pseudomonadati</taxon>
        <taxon>Spirochaetota</taxon>
        <taxon>Spirochaetia</taxon>
        <taxon>Spirochaetales</taxon>
        <taxon>Breznakiellaceae</taxon>
        <taxon>Gracilinema</taxon>
    </lineage>
</organism>
<dbReference type="InterPro" id="IPR007922">
    <property type="entry name" value="DciA-like"/>
</dbReference>
<gene>
    <name evidence="2" type="ORF">ENS59_00025</name>
</gene>
<comment type="caution">
    <text evidence="2">The sequence shown here is derived from an EMBL/GenBank/DDBJ whole genome shotgun (WGS) entry which is preliminary data.</text>
</comment>
<protein>
    <submittedName>
        <fullName evidence="2">DUF721 domain-containing protein</fullName>
    </submittedName>
</protein>
<feature type="compositionally biased region" description="Basic and acidic residues" evidence="1">
    <location>
        <begin position="127"/>
        <end position="137"/>
    </location>
</feature>
<dbReference type="Pfam" id="PF05258">
    <property type="entry name" value="DciA"/>
    <property type="match status" value="1"/>
</dbReference>
<dbReference type="AlphaFoldDB" id="A0A7C3EB41"/>
<feature type="region of interest" description="Disordered" evidence="1">
    <location>
        <begin position="96"/>
        <end position="137"/>
    </location>
</feature>
<proteinExistence type="predicted"/>
<evidence type="ECO:0000256" key="1">
    <source>
        <dbReference type="SAM" id="MobiDB-lite"/>
    </source>
</evidence>
<name>A0A7C3EB41_9SPIR</name>